<evidence type="ECO:0000313" key="7">
    <source>
        <dbReference type="EMBL" id="SEA45307.1"/>
    </source>
</evidence>
<sequence length="473" mass="51982">MTHRLFKIGLFGIGLDTYWPQFDGLEQRLTGYLEEVENKLKNYGTEVLNLGLIDNAGKAFDAGHDFRKGDVDIIFLYVTTYALSSTVLPVVRRAKVPVIILNLAPGEAIDYKSFNQLNDRTQMTAEWLAYCSACPVPEIANVFRRSGIRFHQITGVLNDVSTWEEISEWIAAGKVAHIMSHNTLGLMGGYYSGMLDIYADITLQCSVFGNHVEIIEPDELTALRENIPDEEIEFRIDEFQSVFEIDPSCEQQELYKAAKTALALDKLVARYNLGSMAYYHKGTGNTNGETMSSIILGNSLLTAKGIPVAGEYEVKNAQAMKIMDSFGAGGSFTEYYAIDFMDDVVLMGHDGPGHLAIAEGKIKVKPLQVYHGKVGSGLSVEMSVKVGKVTLLSVVENDGKIFFLVAEGESVAGPILEIGNTNSRYKFAVGSRKFVEDWNAHGPAHHCAVGIGHLCSKISKLASLLNIELIKVC</sequence>
<evidence type="ECO:0000256" key="4">
    <source>
        <dbReference type="ARBA" id="ARBA00023235"/>
    </source>
</evidence>
<protein>
    <submittedName>
        <fullName evidence="7">L-arabinose isomerase</fullName>
    </submittedName>
</protein>
<organism evidence="7 8">
    <name type="scientific">Pedobacter hartonius</name>
    <dbReference type="NCBI Taxonomy" id="425514"/>
    <lineage>
        <taxon>Bacteria</taxon>
        <taxon>Pseudomonadati</taxon>
        <taxon>Bacteroidota</taxon>
        <taxon>Sphingobacteriia</taxon>
        <taxon>Sphingobacteriales</taxon>
        <taxon>Sphingobacteriaceae</taxon>
        <taxon>Pedobacter</taxon>
    </lineage>
</organism>
<dbReference type="SUPFAM" id="SSF53743">
    <property type="entry name" value="FucI/AraA N-terminal and middle domains"/>
    <property type="match status" value="1"/>
</dbReference>
<dbReference type="SUPFAM" id="SSF50443">
    <property type="entry name" value="FucI/AraA C-terminal domain-like"/>
    <property type="match status" value="1"/>
</dbReference>
<dbReference type="GO" id="GO:0019569">
    <property type="term" value="P:L-arabinose catabolic process to D-xylulose 5-phosphate"/>
    <property type="evidence" value="ECO:0007669"/>
    <property type="project" value="TreeGrafter"/>
</dbReference>
<dbReference type="AlphaFoldDB" id="A0A1H4BB20"/>
<evidence type="ECO:0000259" key="6">
    <source>
        <dbReference type="Pfam" id="PF11762"/>
    </source>
</evidence>
<dbReference type="PANTHER" id="PTHR38464:SF1">
    <property type="entry name" value="L-ARABINOSE ISOMERASE"/>
    <property type="match status" value="1"/>
</dbReference>
<dbReference type="InterPro" id="IPR009015">
    <property type="entry name" value="Fucose_isomerase_N/cen_sf"/>
</dbReference>
<dbReference type="InterPro" id="IPR004216">
    <property type="entry name" value="Fuc/Ara_isomerase_C"/>
</dbReference>
<evidence type="ECO:0000256" key="3">
    <source>
        <dbReference type="ARBA" id="ARBA00023211"/>
    </source>
</evidence>
<evidence type="ECO:0000256" key="2">
    <source>
        <dbReference type="ARBA" id="ARBA00022935"/>
    </source>
</evidence>
<dbReference type="InterPro" id="IPR003762">
    <property type="entry name" value="Lara_isomerase"/>
</dbReference>
<dbReference type="Pfam" id="PF11762">
    <property type="entry name" value="Arabinose_Iso_C"/>
    <property type="match status" value="1"/>
</dbReference>
<dbReference type="RefSeq" id="WP_090555902.1">
    <property type="nucleotide sequence ID" value="NZ_FNRA01000003.1"/>
</dbReference>
<reference evidence="7 8" key="1">
    <citation type="submission" date="2016-10" db="EMBL/GenBank/DDBJ databases">
        <authorList>
            <person name="de Groot N.N."/>
        </authorList>
    </citation>
    <scope>NUCLEOTIDE SEQUENCE [LARGE SCALE GENOMIC DNA]</scope>
    <source>
        <strain evidence="7 8">DSM 19033</strain>
    </source>
</reference>
<dbReference type="GO" id="GO:0005829">
    <property type="term" value="C:cytosol"/>
    <property type="evidence" value="ECO:0007669"/>
    <property type="project" value="TreeGrafter"/>
</dbReference>
<dbReference type="GO" id="GO:0008733">
    <property type="term" value="F:L-arabinose isomerase activity"/>
    <property type="evidence" value="ECO:0007669"/>
    <property type="project" value="InterPro"/>
</dbReference>
<keyword evidence="1" id="KW-0479">Metal-binding</keyword>
<keyword evidence="8" id="KW-1185">Reference proteome</keyword>
<keyword evidence="2" id="KW-0054">Arabinose catabolism</keyword>
<dbReference type="InterPro" id="IPR024664">
    <property type="entry name" value="Ara_Isoase_C"/>
</dbReference>
<name>A0A1H4BB20_9SPHI</name>
<dbReference type="CDD" id="cd00578">
    <property type="entry name" value="L-fuc_L-ara-isomerases"/>
    <property type="match status" value="1"/>
</dbReference>
<evidence type="ECO:0000256" key="5">
    <source>
        <dbReference type="ARBA" id="ARBA00023277"/>
    </source>
</evidence>
<dbReference type="OrthoDB" id="3194672at2"/>
<accession>A0A1H4BB20</accession>
<gene>
    <name evidence="7" type="ORF">SAMN05443550_103274</name>
</gene>
<keyword evidence="5" id="KW-0119">Carbohydrate metabolism</keyword>
<dbReference type="GO" id="GO:0046872">
    <property type="term" value="F:metal ion binding"/>
    <property type="evidence" value="ECO:0007669"/>
    <property type="project" value="UniProtKB-KW"/>
</dbReference>
<dbReference type="STRING" id="425514.SAMN05443550_103274"/>
<proteinExistence type="predicted"/>
<dbReference type="Proteomes" id="UP000198850">
    <property type="component" value="Unassembled WGS sequence"/>
</dbReference>
<dbReference type="PANTHER" id="PTHR38464">
    <property type="entry name" value="L-ARABINOSE ISOMERASE"/>
    <property type="match status" value="1"/>
</dbReference>
<evidence type="ECO:0000256" key="1">
    <source>
        <dbReference type="ARBA" id="ARBA00022723"/>
    </source>
</evidence>
<evidence type="ECO:0000313" key="8">
    <source>
        <dbReference type="Proteomes" id="UP000198850"/>
    </source>
</evidence>
<dbReference type="EMBL" id="FNRA01000003">
    <property type="protein sequence ID" value="SEA45307.1"/>
    <property type="molecule type" value="Genomic_DNA"/>
</dbReference>
<feature type="domain" description="L-arabinose isomerase C-terminal" evidence="6">
    <location>
        <begin position="330"/>
        <end position="468"/>
    </location>
</feature>
<keyword evidence="4 7" id="KW-0413">Isomerase</keyword>
<keyword evidence="3" id="KW-0464">Manganese</keyword>